<dbReference type="Proteomes" id="UP001497516">
    <property type="component" value="Chromosome 7"/>
</dbReference>
<reference evidence="2 3" key="1">
    <citation type="submission" date="2024-04" db="EMBL/GenBank/DDBJ databases">
        <authorList>
            <person name="Fracassetti M."/>
        </authorList>
    </citation>
    <scope>NUCLEOTIDE SEQUENCE [LARGE SCALE GENOMIC DNA]</scope>
</reference>
<dbReference type="EMBL" id="OZ034820">
    <property type="protein sequence ID" value="CAL1399386.1"/>
    <property type="molecule type" value="Genomic_DNA"/>
</dbReference>
<sequence length="94" mass="10846">MVDKCLHYRSKGLSCHYMGSSIIPKESKIKRSTNERSSQCLNLLQESSTHRELRVPCIDHPNNHLSIHAKQNISERVSQSCEEPEALREKGHRH</sequence>
<evidence type="ECO:0000313" key="2">
    <source>
        <dbReference type="EMBL" id="CAL1399386.1"/>
    </source>
</evidence>
<feature type="region of interest" description="Disordered" evidence="1">
    <location>
        <begin position="74"/>
        <end position="94"/>
    </location>
</feature>
<gene>
    <name evidence="2" type="ORF">LTRI10_LOCUS39576</name>
</gene>
<organism evidence="2 3">
    <name type="scientific">Linum trigynum</name>
    <dbReference type="NCBI Taxonomy" id="586398"/>
    <lineage>
        <taxon>Eukaryota</taxon>
        <taxon>Viridiplantae</taxon>
        <taxon>Streptophyta</taxon>
        <taxon>Embryophyta</taxon>
        <taxon>Tracheophyta</taxon>
        <taxon>Spermatophyta</taxon>
        <taxon>Magnoliopsida</taxon>
        <taxon>eudicotyledons</taxon>
        <taxon>Gunneridae</taxon>
        <taxon>Pentapetalae</taxon>
        <taxon>rosids</taxon>
        <taxon>fabids</taxon>
        <taxon>Malpighiales</taxon>
        <taxon>Linaceae</taxon>
        <taxon>Linum</taxon>
    </lineage>
</organism>
<keyword evidence="3" id="KW-1185">Reference proteome</keyword>
<proteinExistence type="predicted"/>
<name>A0AAV2FM16_9ROSI</name>
<evidence type="ECO:0000313" key="3">
    <source>
        <dbReference type="Proteomes" id="UP001497516"/>
    </source>
</evidence>
<feature type="compositionally biased region" description="Basic and acidic residues" evidence="1">
    <location>
        <begin position="85"/>
        <end position="94"/>
    </location>
</feature>
<dbReference type="AlphaFoldDB" id="A0AAV2FM16"/>
<protein>
    <submittedName>
        <fullName evidence="2">Uncharacterized protein</fullName>
    </submittedName>
</protein>
<evidence type="ECO:0000256" key="1">
    <source>
        <dbReference type="SAM" id="MobiDB-lite"/>
    </source>
</evidence>
<accession>A0AAV2FM16</accession>